<accession>W9IWX5</accession>
<dbReference type="OrthoDB" id="5099858at2759"/>
<name>W9IWX5_FUSOX</name>
<keyword evidence="1" id="KW-0862">Zinc</keyword>
<dbReference type="HOGENOM" id="CLU_593181_0_0_1"/>
<evidence type="ECO:0000313" key="4">
    <source>
        <dbReference type="Proteomes" id="UP000030753"/>
    </source>
</evidence>
<dbReference type="InterPro" id="IPR036236">
    <property type="entry name" value="Znf_C2H2_sf"/>
</dbReference>
<dbReference type="PROSITE" id="PS00028">
    <property type="entry name" value="ZINC_FINGER_C2H2_1"/>
    <property type="match status" value="1"/>
</dbReference>
<evidence type="ECO:0000313" key="3">
    <source>
        <dbReference type="EMBL" id="EWY99458.1"/>
    </source>
</evidence>
<gene>
    <name evidence="3" type="ORF">FOYG_03501</name>
</gene>
<dbReference type="AlphaFoldDB" id="W9IWX5"/>
<dbReference type="GO" id="GO:0008270">
    <property type="term" value="F:zinc ion binding"/>
    <property type="evidence" value="ECO:0007669"/>
    <property type="project" value="UniProtKB-KW"/>
</dbReference>
<evidence type="ECO:0000259" key="2">
    <source>
        <dbReference type="PROSITE" id="PS50157"/>
    </source>
</evidence>
<sequence length="444" mass="51926">MISDNQTCAEFKSASPVMKDWPHLAFSVHHEEETTFELPTCQEKVDEICEELSKHVVLQYTTIDIETVPQSSPETIEAIEYQEKWEKDVELWFKKSNYEPVEHRTLNSEPFFNCHQGLARFAAYGRLDHSIYAWFMKQELEHSTATIDRHYWVFELTYCMACDRSLHEFQQHECKRKCAMRAGGKQCGKTFNGDLNLRRHHKSHHGHTPINPNWCGHEVRVMYNLHLLGYSANDISKEIPGRTEEVLKSAIKEPMYGCRRCQKVFRKCSTLLKHSNTVHDVTSTLYHCYKCNKVHELGDWSACLGKQRRLDLGDREEMDTFYEMQLRFLFLAQLDRPDSSGFWQMSSGSHTKRSEFLSDLCKLLRTRIQRERLTELGVDKLEQRMLTQLLRVAQCEEEFVSQGKGDRVIDVASGNLGWYRKLRSKARDREERPLLSATEMGLAV</sequence>
<keyword evidence="1" id="KW-0479">Metal-binding</keyword>
<keyword evidence="1" id="KW-0863">Zinc-finger</keyword>
<reference evidence="3 4" key="1">
    <citation type="submission" date="2011-06" db="EMBL/GenBank/DDBJ databases">
        <title>The Genome Sequence of Fusarium oxysporum FOSC 3-a.</title>
        <authorList>
            <consortium name="The Broad Institute Genome Sequencing Platform"/>
            <person name="Ma L.-J."/>
            <person name="Gale L.R."/>
            <person name="Schwartz D.C."/>
            <person name="Zhou S."/>
            <person name="Corby-Kistler H."/>
            <person name="Young S.K."/>
            <person name="Zeng Q."/>
            <person name="Gargeya S."/>
            <person name="Fitzgerald M."/>
            <person name="Haas B."/>
            <person name="Abouelleil A."/>
            <person name="Alvarado L."/>
            <person name="Arachchi H.M."/>
            <person name="Berlin A."/>
            <person name="Brown A."/>
            <person name="Chapman S.B."/>
            <person name="Chen Z."/>
            <person name="Dunbar C."/>
            <person name="Freedman E."/>
            <person name="Gearin G."/>
            <person name="Gellesch M."/>
            <person name="Goldberg J."/>
            <person name="Griggs A."/>
            <person name="Gujja S."/>
            <person name="Heiman D."/>
            <person name="Howarth C."/>
            <person name="Larson L."/>
            <person name="Lui A."/>
            <person name="MacDonald P.J.P."/>
            <person name="Mehta T."/>
            <person name="Montmayeur A."/>
            <person name="Murphy C."/>
            <person name="Neiman D."/>
            <person name="Pearson M."/>
            <person name="Priest M."/>
            <person name="Roberts A."/>
            <person name="Saif S."/>
            <person name="Shea T."/>
            <person name="Shenoy N."/>
            <person name="Sisk P."/>
            <person name="Stolte C."/>
            <person name="Sykes S."/>
            <person name="Wortman J."/>
            <person name="Nusbaum C."/>
            <person name="Birren B."/>
        </authorList>
    </citation>
    <scope>NUCLEOTIDE SEQUENCE [LARGE SCALE GENOMIC DNA]</scope>
    <source>
        <strain evidence="4">FOSC 3-a</strain>
    </source>
</reference>
<dbReference type="SUPFAM" id="SSF57667">
    <property type="entry name" value="beta-beta-alpha zinc fingers"/>
    <property type="match status" value="1"/>
</dbReference>
<dbReference type="EMBL" id="JH717840">
    <property type="protein sequence ID" value="EWY99458.1"/>
    <property type="molecule type" value="Genomic_DNA"/>
</dbReference>
<protein>
    <recommendedName>
        <fullName evidence="2">C2H2-type domain-containing protein</fullName>
    </recommendedName>
</protein>
<feature type="domain" description="C2H2-type" evidence="2">
    <location>
        <begin position="256"/>
        <end position="279"/>
    </location>
</feature>
<proteinExistence type="predicted"/>
<feature type="domain" description="C2H2-type" evidence="2">
    <location>
        <begin position="176"/>
        <end position="209"/>
    </location>
</feature>
<organism evidence="3 4">
    <name type="scientific">Fusarium oxysporum NRRL 32931</name>
    <dbReference type="NCBI Taxonomy" id="660029"/>
    <lineage>
        <taxon>Eukaryota</taxon>
        <taxon>Fungi</taxon>
        <taxon>Dikarya</taxon>
        <taxon>Ascomycota</taxon>
        <taxon>Pezizomycotina</taxon>
        <taxon>Sordariomycetes</taxon>
        <taxon>Hypocreomycetidae</taxon>
        <taxon>Hypocreales</taxon>
        <taxon>Nectriaceae</taxon>
        <taxon>Fusarium</taxon>
        <taxon>Fusarium oxysporum species complex</taxon>
    </lineage>
</organism>
<dbReference type="Proteomes" id="UP000030753">
    <property type="component" value="Unassembled WGS sequence"/>
</dbReference>
<evidence type="ECO:0000256" key="1">
    <source>
        <dbReference type="PROSITE-ProRule" id="PRU00042"/>
    </source>
</evidence>
<dbReference type="PROSITE" id="PS50157">
    <property type="entry name" value="ZINC_FINGER_C2H2_2"/>
    <property type="match status" value="2"/>
</dbReference>
<dbReference type="InterPro" id="IPR013087">
    <property type="entry name" value="Znf_C2H2_type"/>
</dbReference>